<accession>A0ABW0MCL5</accession>
<proteinExistence type="predicted"/>
<dbReference type="RefSeq" id="WP_378999754.1">
    <property type="nucleotide sequence ID" value="NZ_JBHSMT010000029.1"/>
</dbReference>
<comment type="caution">
    <text evidence="1">The sequence shown here is derived from an EMBL/GenBank/DDBJ whole genome shotgun (WGS) entry which is preliminary data.</text>
</comment>
<gene>
    <name evidence="1" type="ORF">ACFPM8_18625</name>
</gene>
<keyword evidence="2" id="KW-1185">Reference proteome</keyword>
<reference evidence="2" key="1">
    <citation type="journal article" date="2019" name="Int. J. Syst. Evol. Microbiol.">
        <title>The Global Catalogue of Microorganisms (GCM) 10K type strain sequencing project: providing services to taxonomists for standard genome sequencing and annotation.</title>
        <authorList>
            <consortium name="The Broad Institute Genomics Platform"/>
            <consortium name="The Broad Institute Genome Sequencing Center for Infectious Disease"/>
            <person name="Wu L."/>
            <person name="Ma J."/>
        </authorList>
    </citation>
    <scope>NUCLEOTIDE SEQUENCE [LARGE SCALE GENOMIC DNA]</scope>
    <source>
        <strain evidence="2">JCM 17066</strain>
    </source>
</reference>
<dbReference type="Proteomes" id="UP001596045">
    <property type="component" value="Unassembled WGS sequence"/>
</dbReference>
<dbReference type="EMBL" id="JBHSMT010000029">
    <property type="protein sequence ID" value="MFC5475980.1"/>
    <property type="molecule type" value="Genomic_DNA"/>
</dbReference>
<evidence type="ECO:0000313" key="1">
    <source>
        <dbReference type="EMBL" id="MFC5475980.1"/>
    </source>
</evidence>
<organism evidence="1 2">
    <name type="scientific">Paraherbaspirillum soli</name>
    <dbReference type="NCBI Taxonomy" id="631222"/>
    <lineage>
        <taxon>Bacteria</taxon>
        <taxon>Pseudomonadati</taxon>
        <taxon>Pseudomonadota</taxon>
        <taxon>Betaproteobacteria</taxon>
        <taxon>Burkholderiales</taxon>
        <taxon>Oxalobacteraceae</taxon>
        <taxon>Paraherbaspirillum</taxon>
    </lineage>
</organism>
<sequence length="42" mass="4789">MLGFAFGSTATYALRRSLNLLGKLTQEKFFAGNPKGFRYRCR</sequence>
<protein>
    <submittedName>
        <fullName evidence="1">Uncharacterized protein</fullName>
    </submittedName>
</protein>
<evidence type="ECO:0000313" key="2">
    <source>
        <dbReference type="Proteomes" id="UP001596045"/>
    </source>
</evidence>
<name>A0ABW0MCL5_9BURK</name>